<feature type="non-terminal residue" evidence="2">
    <location>
        <position position="1054"/>
    </location>
</feature>
<feature type="domain" description="BEACH" evidence="1">
    <location>
        <begin position="379"/>
        <end position="670"/>
    </location>
</feature>
<dbReference type="SUPFAM" id="SSF81837">
    <property type="entry name" value="BEACH domain"/>
    <property type="match status" value="1"/>
</dbReference>
<reference evidence="2" key="1">
    <citation type="submission" date="2015-07" db="EMBL/GenBank/DDBJ databases">
        <title>Adaptation to a free-living lifestyle via gene acquisitions in the diplomonad Trepomonas sp. PC1.</title>
        <authorList>
            <person name="Xu F."/>
            <person name="Jerlstrom-Hultqvist J."/>
            <person name="Kolisko M."/>
            <person name="Simpson A.G.B."/>
            <person name="Roger A.J."/>
            <person name="Svard S.G."/>
            <person name="Andersson J.O."/>
        </authorList>
    </citation>
    <scope>NUCLEOTIDE SEQUENCE</scope>
    <source>
        <strain evidence="2">PC1</strain>
    </source>
</reference>
<name>A0A146KHT9_9EUKA</name>
<dbReference type="Pfam" id="PF02138">
    <property type="entry name" value="Beach"/>
    <property type="match status" value="1"/>
</dbReference>
<dbReference type="PROSITE" id="PS50197">
    <property type="entry name" value="BEACH"/>
    <property type="match status" value="1"/>
</dbReference>
<gene>
    <name evidence="2" type="ORF">TPC1_11632</name>
</gene>
<feature type="non-terminal residue" evidence="2">
    <location>
        <position position="1"/>
    </location>
</feature>
<proteinExistence type="predicted"/>
<dbReference type="InterPro" id="IPR036372">
    <property type="entry name" value="BEACH_dom_sf"/>
</dbReference>
<dbReference type="PANTHER" id="PTHR13743">
    <property type="entry name" value="BEIGE/BEACH-RELATED"/>
    <property type="match status" value="1"/>
</dbReference>
<dbReference type="InterPro" id="IPR000409">
    <property type="entry name" value="BEACH_dom"/>
</dbReference>
<sequence>KLYQEIQNCKEMVFDIEYIPSIDKQQILSFCNTMKENKEINSDFQQYREQLEADLKQEPKNYTLGRQALRESQVRTKNFQQINYIQSIELQAIQEKIMAKYNQKTISAQQFMNLPLIYAVQVNQSKLSNLSLLPGVLLVFTKLIVFIPNCTFIAINKWYTNNSIDINQDLRSYNMQFSQICCYLLDVELVTSPQNLMNAVVLPINQIQTIIPKQKAHRDTGLEIITNVGYALDMETADRYTFKKVQDEKLTAEFSRGVLFYVLCKQFGYGACCNIYFKPNIIGYLFIKPIYSIGDQVMIAPNAAYDNDLKEILKKKIRIHYNKYMQTQQEYFFELFSQYIYNVKLEDLSPISLLTLPNSNLSPLFDTQPSLMLGKNQLPTQTYQIYINHLLFALNNDLISMKQFILFINQLGQRSPLDLQNYPIFPICKERSFTEPIFQQTEERRNLMISKSKQLQEQYQKQKINSALFVFNNDIFLSGTFAGNSAVVINYLFRQQPFASALIDLQNGHFDDPNRMFHSYDCMNGLLFQIGAKEHIQDNLSSMKFLFNTFMFDIGKRANGRLVGDLDFEECGDAKLNAEQVQEYTQNIQLVKLDIEISDDTVQESTFDESESNQAPKQLISTVTPSKEQIQLPRPQNIFQTMLEENVYLENGDRQQILKWLSLFFGHQNSPFQTYSNAVYRLTIVDEHAISPEIDRVKYFGSLCVPFISSLKYDFNPQMHFKQPKSVVLQHKLQNVNAVLYQGYFQSNILKVFIQKVLAQTGLFATKKELIGIFVFFEGLRYQNYLIKARQNLLQVFCQLKDQKVALKVLQLQLKSQIMNLMQVGKKLVVQCQKMIQIHDMEVENGHVSANLIFEVKCEPSACCISRESQVMFFVSENTLKAFDLLNLQYLGKIPHESKCLKCSADDFLFSRLENKLQLLTNELIKIGEFDVNSIVQAENWDFLPFGNFYQRSLCVIWHQNILFFIGFDETNQKVRKYDRVEFDNIDKTDVYGGQFEQQNCEKLLNNQQCFQVKEYNCCSFKVVGQIEFEANITGVKTGLQEIWVQLEGDMKRT</sequence>
<dbReference type="InterPro" id="IPR050865">
    <property type="entry name" value="BEACH_Domain"/>
</dbReference>
<dbReference type="EMBL" id="GDID01001212">
    <property type="protein sequence ID" value="JAP95394.1"/>
    <property type="molecule type" value="Transcribed_RNA"/>
</dbReference>
<dbReference type="Gene3D" id="1.10.1540.10">
    <property type="entry name" value="BEACH domain"/>
    <property type="match status" value="1"/>
</dbReference>
<accession>A0A146KHT9</accession>
<evidence type="ECO:0000313" key="2">
    <source>
        <dbReference type="EMBL" id="JAP95394.1"/>
    </source>
</evidence>
<evidence type="ECO:0000259" key="1">
    <source>
        <dbReference type="PROSITE" id="PS50197"/>
    </source>
</evidence>
<dbReference type="AlphaFoldDB" id="A0A146KHT9"/>
<dbReference type="SMART" id="SM01026">
    <property type="entry name" value="Beach"/>
    <property type="match status" value="1"/>
</dbReference>
<organism evidence="2">
    <name type="scientific">Trepomonas sp. PC1</name>
    <dbReference type="NCBI Taxonomy" id="1076344"/>
    <lineage>
        <taxon>Eukaryota</taxon>
        <taxon>Metamonada</taxon>
        <taxon>Diplomonadida</taxon>
        <taxon>Hexamitidae</taxon>
        <taxon>Hexamitinae</taxon>
        <taxon>Trepomonas</taxon>
    </lineage>
</organism>
<protein>
    <submittedName>
        <fullName evidence="2">Beige/BEACH domain-containing protein</fullName>
    </submittedName>
</protein>